<dbReference type="Pfam" id="PF12552">
    <property type="entry name" value="DUF3741"/>
    <property type="match status" value="1"/>
</dbReference>
<dbReference type="AlphaFoldDB" id="A0AAD3P5P0"/>
<dbReference type="Proteomes" id="UP001279734">
    <property type="component" value="Unassembled WGS sequence"/>
</dbReference>
<evidence type="ECO:0000313" key="3">
    <source>
        <dbReference type="Proteomes" id="UP001279734"/>
    </source>
</evidence>
<name>A0AAD3P5P0_NEPGR</name>
<comment type="caution">
    <text evidence="2">The sequence shown here is derived from an EMBL/GenBank/DDBJ whole genome shotgun (WGS) entry which is preliminary data.</text>
</comment>
<evidence type="ECO:0000259" key="1">
    <source>
        <dbReference type="Pfam" id="PF12552"/>
    </source>
</evidence>
<feature type="domain" description="DUF3741" evidence="1">
    <location>
        <begin position="68"/>
        <end position="109"/>
    </location>
</feature>
<dbReference type="InterPro" id="IPR022212">
    <property type="entry name" value="DUF3741"/>
</dbReference>
<keyword evidence="3" id="KW-1185">Reference proteome</keyword>
<reference evidence="2" key="1">
    <citation type="submission" date="2023-05" db="EMBL/GenBank/DDBJ databases">
        <title>Nepenthes gracilis genome sequencing.</title>
        <authorList>
            <person name="Fukushima K."/>
        </authorList>
    </citation>
    <scope>NUCLEOTIDE SEQUENCE</scope>
    <source>
        <strain evidence="2">SING2019-196</strain>
    </source>
</reference>
<accession>A0AAD3P5P0</accession>
<gene>
    <name evidence="2" type="ORF">Nepgr_001810</name>
</gene>
<proteinExistence type="predicted"/>
<organism evidence="2 3">
    <name type="scientific">Nepenthes gracilis</name>
    <name type="common">Slender pitcher plant</name>
    <dbReference type="NCBI Taxonomy" id="150966"/>
    <lineage>
        <taxon>Eukaryota</taxon>
        <taxon>Viridiplantae</taxon>
        <taxon>Streptophyta</taxon>
        <taxon>Embryophyta</taxon>
        <taxon>Tracheophyta</taxon>
        <taxon>Spermatophyta</taxon>
        <taxon>Magnoliopsida</taxon>
        <taxon>eudicotyledons</taxon>
        <taxon>Gunneridae</taxon>
        <taxon>Pentapetalae</taxon>
        <taxon>Caryophyllales</taxon>
        <taxon>Nepenthaceae</taxon>
        <taxon>Nepenthes</taxon>
    </lineage>
</organism>
<dbReference type="EMBL" id="BSYO01000001">
    <property type="protein sequence ID" value="GMG99970.1"/>
    <property type="molecule type" value="Genomic_DNA"/>
</dbReference>
<evidence type="ECO:0000313" key="2">
    <source>
        <dbReference type="EMBL" id="GMG99970.1"/>
    </source>
</evidence>
<protein>
    <recommendedName>
        <fullName evidence="1">DUF3741 domain-containing protein</fullName>
    </recommendedName>
</protein>
<sequence length="131" mass="14966">MLCLDRREIVQAESRNGVATSRTSSSLLQLNYNSPSVQAAMWQLAFVAELPICYRYLHGENEKSSFSQPFRDAKCLYANEKIQESKEIDDFQGALHPNKELLLKSINQPALILAKHLRDLYGAHDYHYGHV</sequence>